<gene>
    <name evidence="1" type="ORF">MNBD_GAMMA10-1490</name>
</gene>
<dbReference type="AlphaFoldDB" id="A0A3B0YIZ6"/>
<accession>A0A3B0YIZ6</accession>
<organism evidence="1">
    <name type="scientific">hydrothermal vent metagenome</name>
    <dbReference type="NCBI Taxonomy" id="652676"/>
    <lineage>
        <taxon>unclassified sequences</taxon>
        <taxon>metagenomes</taxon>
        <taxon>ecological metagenomes</taxon>
    </lineage>
</organism>
<protein>
    <submittedName>
        <fullName evidence="1">Uncharacterized protein</fullName>
    </submittedName>
</protein>
<proteinExistence type="predicted"/>
<sequence>YTSLAHHVIFGSTFSYAKKLAKDWAVFACKDDTLYRVPKAHNRATTPFLTTPIFINRLLSEAHFEASN</sequence>
<feature type="non-terminal residue" evidence="1">
    <location>
        <position position="1"/>
    </location>
</feature>
<dbReference type="EMBL" id="UOFJ01000371">
    <property type="protein sequence ID" value="VAW68834.1"/>
    <property type="molecule type" value="Genomic_DNA"/>
</dbReference>
<evidence type="ECO:0000313" key="1">
    <source>
        <dbReference type="EMBL" id="VAW68834.1"/>
    </source>
</evidence>
<name>A0A3B0YIZ6_9ZZZZ</name>
<reference evidence="1" key="1">
    <citation type="submission" date="2018-06" db="EMBL/GenBank/DDBJ databases">
        <authorList>
            <person name="Zhirakovskaya E."/>
        </authorList>
    </citation>
    <scope>NUCLEOTIDE SEQUENCE</scope>
</reference>